<reference evidence="3 4" key="1">
    <citation type="journal article" date="2022" name="Int. J. Syst. Evol. Microbiol.">
        <title>Noviherbaspirillum aridicola sp. nov., isolated from an arid soil in Pakistan.</title>
        <authorList>
            <person name="Khan I.U."/>
            <person name="Saqib M."/>
            <person name="Amin A."/>
            <person name="Hussain F."/>
            <person name="Li L."/>
            <person name="Liu Y.H."/>
            <person name="Fang B.Z."/>
            <person name="Ahmed I."/>
            <person name="Li W.J."/>
        </authorList>
    </citation>
    <scope>NUCLEOTIDE SEQUENCE [LARGE SCALE GENOMIC DNA]</scope>
    <source>
        <strain evidence="3 4">NCCP-691</strain>
    </source>
</reference>
<dbReference type="Gene3D" id="1.10.1040.20">
    <property type="entry name" value="ProC-like, C-terminal domain"/>
    <property type="match status" value="1"/>
</dbReference>
<dbReference type="SUPFAM" id="SSF48179">
    <property type="entry name" value="6-phosphogluconate dehydrogenase C-terminal domain-like"/>
    <property type="match status" value="1"/>
</dbReference>
<name>A0ABQ4Q2B3_9BURK</name>
<evidence type="ECO:0008006" key="5">
    <source>
        <dbReference type="Google" id="ProtNLM"/>
    </source>
</evidence>
<evidence type="ECO:0000259" key="2">
    <source>
        <dbReference type="Pfam" id="PF10728"/>
    </source>
</evidence>
<gene>
    <name evidence="3" type="ORF">NCCP691_11850</name>
</gene>
<sequence>MPRTLNIIGGGKVGMTLGRLWAAGGSLAPIQICNRSPESARQAAAFIGAGAPVDTLDQMEPADVWMLAVPDDALPAVAAALAGAGTVSEGAVVFHCSGALSSEVLAPLARLGAACASVHPIRSFADPAQAAVAFDGTFCGIEGDARALALLEPAFTDIGGRCVAVDARHKTVYHAAAVFASNYLVTLLDVAQHAYQKAGVDPDHALRMLEPLVRGTVDNVFRAGTTQALTGPIARGDLGTAVRQYRAVKDWDEQYGNLYKQMAKLTADIARRRRSG</sequence>
<organism evidence="3 4">
    <name type="scientific">Noviherbaspirillum aridicola</name>
    <dbReference type="NCBI Taxonomy" id="2849687"/>
    <lineage>
        <taxon>Bacteria</taxon>
        <taxon>Pseudomonadati</taxon>
        <taxon>Pseudomonadota</taxon>
        <taxon>Betaproteobacteria</taxon>
        <taxon>Burkholderiales</taxon>
        <taxon>Oxalobacteraceae</taxon>
        <taxon>Noviherbaspirillum</taxon>
    </lineage>
</organism>
<dbReference type="Proteomes" id="UP000887222">
    <property type="component" value="Unassembled WGS sequence"/>
</dbReference>
<dbReference type="Pfam" id="PF10728">
    <property type="entry name" value="DUF2520"/>
    <property type="match status" value="1"/>
</dbReference>
<keyword evidence="4" id="KW-1185">Reference proteome</keyword>
<dbReference type="PANTHER" id="PTHR40459">
    <property type="entry name" value="CONSERVED HYPOTHETICAL ALANINE AND LEUCINE RICH PROTEIN"/>
    <property type="match status" value="1"/>
</dbReference>
<dbReference type="PANTHER" id="PTHR40459:SF1">
    <property type="entry name" value="CONSERVED HYPOTHETICAL ALANINE AND LEUCINE RICH PROTEIN"/>
    <property type="match status" value="1"/>
</dbReference>
<feature type="domain" description="DUF2520" evidence="2">
    <location>
        <begin position="138"/>
        <end position="264"/>
    </location>
</feature>
<evidence type="ECO:0000313" key="3">
    <source>
        <dbReference type="EMBL" id="GIZ51171.1"/>
    </source>
</evidence>
<dbReference type="InterPro" id="IPR018931">
    <property type="entry name" value="DUF2520"/>
</dbReference>
<dbReference type="InterPro" id="IPR036291">
    <property type="entry name" value="NAD(P)-bd_dom_sf"/>
</dbReference>
<dbReference type="Gene3D" id="3.40.50.720">
    <property type="entry name" value="NAD(P)-binding Rossmann-like Domain"/>
    <property type="match status" value="1"/>
</dbReference>
<evidence type="ECO:0000259" key="1">
    <source>
        <dbReference type="Pfam" id="PF10727"/>
    </source>
</evidence>
<dbReference type="EMBL" id="BPMK01000004">
    <property type="protein sequence ID" value="GIZ51171.1"/>
    <property type="molecule type" value="Genomic_DNA"/>
</dbReference>
<feature type="domain" description="Putative oxidoreductase/dehydrogenase Rossmann-like" evidence="1">
    <location>
        <begin position="6"/>
        <end position="120"/>
    </location>
</feature>
<dbReference type="RefSeq" id="WP_220807338.1">
    <property type="nucleotide sequence ID" value="NZ_BPMK01000004.1"/>
</dbReference>
<protein>
    <recommendedName>
        <fullName evidence="5">Short-subunit dehydrogenase-like oxidoreductase (DUF2520 family)</fullName>
    </recommendedName>
</protein>
<comment type="caution">
    <text evidence="3">The sequence shown here is derived from an EMBL/GenBank/DDBJ whole genome shotgun (WGS) entry which is preliminary data.</text>
</comment>
<dbReference type="InterPro" id="IPR037108">
    <property type="entry name" value="TM1727-like_C_sf"/>
</dbReference>
<accession>A0ABQ4Q2B3</accession>
<dbReference type="InterPro" id="IPR019665">
    <property type="entry name" value="OxRdtase/DH_put_Rossmann_dom"/>
</dbReference>
<proteinExistence type="predicted"/>
<evidence type="ECO:0000313" key="4">
    <source>
        <dbReference type="Proteomes" id="UP000887222"/>
    </source>
</evidence>
<dbReference type="InterPro" id="IPR008927">
    <property type="entry name" value="6-PGluconate_DH-like_C_sf"/>
</dbReference>
<dbReference type="Pfam" id="PF10727">
    <property type="entry name" value="Rossmann-like"/>
    <property type="match status" value="1"/>
</dbReference>
<dbReference type="SUPFAM" id="SSF51735">
    <property type="entry name" value="NAD(P)-binding Rossmann-fold domains"/>
    <property type="match status" value="1"/>
</dbReference>